<dbReference type="PANTHER" id="PTHR48207:SF3">
    <property type="entry name" value="SUCCINATE--HYDROXYMETHYLGLUTARATE COA-TRANSFERASE"/>
    <property type="match status" value="1"/>
</dbReference>
<keyword evidence="3" id="KW-1185">Reference proteome</keyword>
<evidence type="ECO:0000313" key="2">
    <source>
        <dbReference type="EMBL" id="SFZ82497.1"/>
    </source>
</evidence>
<gene>
    <name evidence="2" type="ORF">SAMN02983003_1110</name>
</gene>
<protein>
    <submittedName>
        <fullName evidence="2">Crotonobetainyl-CoA:carnitine CoA-transferase CaiB</fullName>
    </submittedName>
</protein>
<keyword evidence="1 2" id="KW-0808">Transferase</keyword>
<dbReference type="InterPro" id="IPR050483">
    <property type="entry name" value="CoA-transferase_III_domain"/>
</dbReference>
<dbReference type="OrthoDB" id="5720311at2"/>
<sequence>MMALEGVRVIDLTHALAGPFCTHHLSLLGADIIKIEPPAGDDFRPRPHGRFGAVNAGKRSVVLDLKSEFCREALARLIDTADIVVENFKPGAAAKLGLDWDDLHARYPRLISCSISGYGQEGPMRAMPAIEWSVQAVSGLGDSYLGDEDGLDLGIGMLDPFTGYVAFSGILAALIARGRDGRGQRLDVSMLDAALVLASGNVTASLLGGPSSHGRRATMGRYRARDRRIFVAALNPRWLETFCGIIGAPEILADPRFSTASARDAHADEFVAAIEARLASRDAIEWEEMLVAAGIPAGATRTMAETAGSAHMEGRGLISHVESEAGPMPVIGSGFLVPGATRTARGPVPRLGEHTAEILAELGLTTPSGSTT</sequence>
<dbReference type="Pfam" id="PF02515">
    <property type="entry name" value="CoA_transf_3"/>
    <property type="match status" value="1"/>
</dbReference>
<dbReference type="GO" id="GO:0008410">
    <property type="term" value="F:CoA-transferase activity"/>
    <property type="evidence" value="ECO:0007669"/>
    <property type="project" value="TreeGrafter"/>
</dbReference>
<dbReference type="PANTHER" id="PTHR48207">
    <property type="entry name" value="SUCCINATE--HYDROXYMETHYLGLUTARATE COA-TRANSFERASE"/>
    <property type="match status" value="1"/>
</dbReference>
<dbReference type="AlphaFoldDB" id="A0A1K2HV35"/>
<evidence type="ECO:0000256" key="1">
    <source>
        <dbReference type="ARBA" id="ARBA00022679"/>
    </source>
</evidence>
<dbReference type="STRING" id="665118.SAMN02983003_1110"/>
<dbReference type="Gene3D" id="3.30.1540.10">
    <property type="entry name" value="formyl-coa transferase, domain 3"/>
    <property type="match status" value="1"/>
</dbReference>
<dbReference type="RefSeq" id="WP_072339713.1">
    <property type="nucleotide sequence ID" value="NZ_FPKU01000001.1"/>
</dbReference>
<organism evidence="2 3">
    <name type="scientific">Devosia enhydra</name>
    <dbReference type="NCBI Taxonomy" id="665118"/>
    <lineage>
        <taxon>Bacteria</taxon>
        <taxon>Pseudomonadati</taxon>
        <taxon>Pseudomonadota</taxon>
        <taxon>Alphaproteobacteria</taxon>
        <taxon>Hyphomicrobiales</taxon>
        <taxon>Devosiaceae</taxon>
        <taxon>Devosia</taxon>
    </lineage>
</organism>
<dbReference type="SUPFAM" id="SSF89796">
    <property type="entry name" value="CoA-transferase family III (CaiB/BaiF)"/>
    <property type="match status" value="1"/>
</dbReference>
<dbReference type="InterPro" id="IPR023606">
    <property type="entry name" value="CoA-Trfase_III_dom_1_sf"/>
</dbReference>
<dbReference type="InterPro" id="IPR044855">
    <property type="entry name" value="CoA-Trfase_III_dom3_sf"/>
</dbReference>
<dbReference type="Gene3D" id="3.40.50.10540">
    <property type="entry name" value="Crotonobetainyl-coa:carnitine coa-transferase, domain 1"/>
    <property type="match status" value="1"/>
</dbReference>
<accession>A0A1K2HV35</accession>
<reference evidence="2 3" key="1">
    <citation type="submission" date="2016-11" db="EMBL/GenBank/DDBJ databases">
        <authorList>
            <person name="Jaros S."/>
            <person name="Januszkiewicz K."/>
            <person name="Wedrychowicz H."/>
        </authorList>
    </citation>
    <scope>NUCLEOTIDE SEQUENCE [LARGE SCALE GENOMIC DNA]</scope>
    <source>
        <strain evidence="2 3">ATCC 23634</strain>
    </source>
</reference>
<evidence type="ECO:0000313" key="3">
    <source>
        <dbReference type="Proteomes" id="UP000183447"/>
    </source>
</evidence>
<dbReference type="Proteomes" id="UP000183447">
    <property type="component" value="Unassembled WGS sequence"/>
</dbReference>
<dbReference type="InterPro" id="IPR003673">
    <property type="entry name" value="CoA-Trfase_fam_III"/>
</dbReference>
<dbReference type="EMBL" id="FPKU01000001">
    <property type="protein sequence ID" value="SFZ82497.1"/>
    <property type="molecule type" value="Genomic_DNA"/>
</dbReference>
<proteinExistence type="predicted"/>
<name>A0A1K2HV35_9HYPH</name>